<sequence>MQRRTHQSATPDAVLSSILANLTVIDAVRTSILSRRWKRLFSSMPALNFSCLDMYGVYRDDHEWYPYYQQKFLKGVNELLELYSGRRVPCINMACCFARKFYSEFNRLMHSISRLDVETLYLYFDCGTAPFTLGTNPICDPSKLFNFSLELLSQASSLKHLLLHHCIVQPSSEVCFNSLVSLTLRGALLASGQLEGILSSCFNLKLLALRLCKLPYKLRISGSVTFVVFWACGGVEEIELQGANLRKLESELFNKVRFFFSFVPVLEDVIIHPLEDDTVSYVFDDLARDLPAQVQSLTIKLVPSQVNYFPTEMKMFRTLRRLSLILVSTHDCFDIVNLSPLLDACPLLQYLALVVTTPRTKRNGKGSREPPLSPTCHTELKEVIFCGFDGTGSEIEFVLYILRSAINLEQMLLGRGNSCYLGCGKWVNNLDVPFSGRQRNSIQKKLHGQAISSKAEVIIQ</sequence>
<dbReference type="InterPro" id="IPR036047">
    <property type="entry name" value="F-box-like_dom_sf"/>
</dbReference>
<gene>
    <name evidence="3" type="ORF">A4A49_07229</name>
</gene>
<evidence type="ECO:0000313" key="4">
    <source>
        <dbReference type="Proteomes" id="UP000187609"/>
    </source>
</evidence>
<dbReference type="PANTHER" id="PTHR34145">
    <property type="entry name" value="OS02G0105600 PROTEIN"/>
    <property type="match status" value="1"/>
</dbReference>
<accession>A0A314KW22</accession>
<dbReference type="InterPro" id="IPR032675">
    <property type="entry name" value="LRR_dom_sf"/>
</dbReference>
<evidence type="ECO:0000259" key="1">
    <source>
        <dbReference type="Pfam" id="PF00646"/>
    </source>
</evidence>
<evidence type="ECO:0000313" key="3">
    <source>
        <dbReference type="EMBL" id="OIT33207.1"/>
    </source>
</evidence>
<dbReference type="AlphaFoldDB" id="A0A314KW22"/>
<name>A0A314KW22_NICAT</name>
<dbReference type="SUPFAM" id="SSF81383">
    <property type="entry name" value="F-box domain"/>
    <property type="match status" value="1"/>
</dbReference>
<comment type="caution">
    <text evidence="3">The sequence shown here is derived from an EMBL/GenBank/DDBJ whole genome shotgun (WGS) entry which is preliminary data.</text>
</comment>
<protein>
    <recommendedName>
        <fullName evidence="5">F-boxfbd/lrr-repeat protein</fullName>
    </recommendedName>
</protein>
<dbReference type="InterPro" id="IPR053772">
    <property type="entry name" value="At1g61320/At1g61330-like"/>
</dbReference>
<dbReference type="PANTHER" id="PTHR34145:SF28">
    <property type="entry name" value="F-BOX DOMAIN-CONTAINING PROTEIN"/>
    <property type="match status" value="1"/>
</dbReference>
<keyword evidence="4" id="KW-1185">Reference proteome</keyword>
<dbReference type="InterPro" id="IPR001810">
    <property type="entry name" value="F-box_dom"/>
</dbReference>
<organism evidence="3 4">
    <name type="scientific">Nicotiana attenuata</name>
    <name type="common">Coyote tobacco</name>
    <dbReference type="NCBI Taxonomy" id="49451"/>
    <lineage>
        <taxon>Eukaryota</taxon>
        <taxon>Viridiplantae</taxon>
        <taxon>Streptophyta</taxon>
        <taxon>Embryophyta</taxon>
        <taxon>Tracheophyta</taxon>
        <taxon>Spermatophyta</taxon>
        <taxon>Magnoliopsida</taxon>
        <taxon>eudicotyledons</taxon>
        <taxon>Gunneridae</taxon>
        <taxon>Pentapetalae</taxon>
        <taxon>asterids</taxon>
        <taxon>lamiids</taxon>
        <taxon>Solanales</taxon>
        <taxon>Solanaceae</taxon>
        <taxon>Nicotianoideae</taxon>
        <taxon>Nicotianeae</taxon>
        <taxon>Nicotiana</taxon>
    </lineage>
</organism>
<feature type="domain" description="At1g61320/AtMIF1 LRR" evidence="2">
    <location>
        <begin position="142"/>
        <end position="414"/>
    </location>
</feature>
<dbReference type="Gramene" id="OIT33207">
    <property type="protein sequence ID" value="OIT33207"/>
    <property type="gene ID" value="A4A49_07229"/>
</dbReference>
<evidence type="ECO:0000259" key="2">
    <source>
        <dbReference type="Pfam" id="PF23622"/>
    </source>
</evidence>
<dbReference type="InterPro" id="IPR055357">
    <property type="entry name" value="LRR_At1g61320_AtMIF1"/>
</dbReference>
<dbReference type="Pfam" id="PF23622">
    <property type="entry name" value="LRR_At1g61320_AtMIF1"/>
    <property type="match status" value="1"/>
</dbReference>
<dbReference type="Gene3D" id="3.80.10.10">
    <property type="entry name" value="Ribonuclease Inhibitor"/>
    <property type="match status" value="1"/>
</dbReference>
<dbReference type="SUPFAM" id="SSF52047">
    <property type="entry name" value="RNI-like"/>
    <property type="match status" value="1"/>
</dbReference>
<reference evidence="3" key="1">
    <citation type="submission" date="2016-11" db="EMBL/GenBank/DDBJ databases">
        <title>The genome of Nicotiana attenuata.</title>
        <authorList>
            <person name="Xu S."/>
            <person name="Brockmoeller T."/>
            <person name="Gaquerel E."/>
            <person name="Navarro A."/>
            <person name="Kuhl H."/>
            <person name="Gase K."/>
            <person name="Ling Z."/>
            <person name="Zhou W."/>
            <person name="Kreitzer C."/>
            <person name="Stanke M."/>
            <person name="Tang H."/>
            <person name="Lyons E."/>
            <person name="Pandey P."/>
            <person name="Pandey S.P."/>
            <person name="Timmermann B."/>
            <person name="Baldwin I.T."/>
        </authorList>
    </citation>
    <scope>NUCLEOTIDE SEQUENCE [LARGE SCALE GENOMIC DNA]</scope>
    <source>
        <strain evidence="3">UT</strain>
    </source>
</reference>
<dbReference type="Pfam" id="PF00646">
    <property type="entry name" value="F-box"/>
    <property type="match status" value="1"/>
</dbReference>
<proteinExistence type="predicted"/>
<dbReference type="EMBL" id="MJEQ01000921">
    <property type="protein sequence ID" value="OIT33207.1"/>
    <property type="molecule type" value="Genomic_DNA"/>
</dbReference>
<feature type="domain" description="F-box" evidence="1">
    <location>
        <begin position="11"/>
        <end position="44"/>
    </location>
</feature>
<evidence type="ECO:0008006" key="5">
    <source>
        <dbReference type="Google" id="ProtNLM"/>
    </source>
</evidence>
<dbReference type="Proteomes" id="UP000187609">
    <property type="component" value="Unassembled WGS sequence"/>
</dbReference>
<dbReference type="OrthoDB" id="1932213at2759"/>